<protein>
    <submittedName>
        <fullName evidence="1">Uncharacterized protein</fullName>
    </submittedName>
</protein>
<name>A0ABS3LWI5_9PROT</name>
<accession>A0ABS3LWI5</accession>
<dbReference type="RefSeq" id="WP_207881552.1">
    <property type="nucleotide sequence ID" value="NZ_JAFVMF010000010.1"/>
</dbReference>
<evidence type="ECO:0000313" key="1">
    <source>
        <dbReference type="EMBL" id="MBO1360274.1"/>
    </source>
</evidence>
<organism evidence="1 2">
    <name type="scientific">Acetobacter sacchari</name>
    <dbReference type="NCBI Taxonomy" id="2661687"/>
    <lineage>
        <taxon>Bacteria</taxon>
        <taxon>Pseudomonadati</taxon>
        <taxon>Pseudomonadota</taxon>
        <taxon>Alphaproteobacteria</taxon>
        <taxon>Acetobacterales</taxon>
        <taxon>Acetobacteraceae</taxon>
        <taxon>Acetobacter</taxon>
    </lineage>
</organism>
<sequence>MTASIECPTLRRPPLAAAGLTATKWDSAEDKARMGDAILSFIARGMPESAFTEKLYSRLSNMFGNIAHCDKNGFWQVQLSTTARRVAFLEQIATAPCWGQPGHTWCDVEREIKARICEQKLIPAYRAAMRVESERDELAQLARLQAKYGEAATQTAARASQARKAEQLGLL</sequence>
<keyword evidence="2" id="KW-1185">Reference proteome</keyword>
<proteinExistence type="predicted"/>
<dbReference type="Proteomes" id="UP000664771">
    <property type="component" value="Unassembled WGS sequence"/>
</dbReference>
<reference evidence="1 2" key="1">
    <citation type="submission" date="2021-03" db="EMBL/GenBank/DDBJ databases">
        <title>The complete genome sequence of Acetobacter sacchari TBRC 11175.</title>
        <authorList>
            <person name="Charoenyingcharoen P."/>
            <person name="Yukphan P."/>
        </authorList>
    </citation>
    <scope>NUCLEOTIDE SEQUENCE [LARGE SCALE GENOMIC DNA]</scope>
    <source>
        <strain evidence="1 2">TBRC 11175</strain>
    </source>
</reference>
<evidence type="ECO:0000313" key="2">
    <source>
        <dbReference type="Proteomes" id="UP000664771"/>
    </source>
</evidence>
<comment type="caution">
    <text evidence="1">The sequence shown here is derived from an EMBL/GenBank/DDBJ whole genome shotgun (WGS) entry which is preliminary data.</text>
</comment>
<dbReference type="EMBL" id="JAFVMF010000010">
    <property type="protein sequence ID" value="MBO1360274.1"/>
    <property type="molecule type" value="Genomic_DNA"/>
</dbReference>
<gene>
    <name evidence="1" type="ORF">J2D73_10795</name>
</gene>